<reference evidence="2" key="1">
    <citation type="journal article" date="2022" name="Mol. Ecol. Resour.">
        <title>The genomes of chicory, endive, great burdock and yacon provide insights into Asteraceae palaeo-polyploidization history and plant inulin production.</title>
        <authorList>
            <person name="Fan W."/>
            <person name="Wang S."/>
            <person name="Wang H."/>
            <person name="Wang A."/>
            <person name="Jiang F."/>
            <person name="Liu H."/>
            <person name="Zhao H."/>
            <person name="Xu D."/>
            <person name="Zhang Y."/>
        </authorList>
    </citation>
    <scope>NUCLEOTIDE SEQUENCE [LARGE SCALE GENOMIC DNA]</scope>
    <source>
        <strain evidence="2">cv. Yunnan</strain>
    </source>
</reference>
<evidence type="ECO:0000313" key="2">
    <source>
        <dbReference type="Proteomes" id="UP001056120"/>
    </source>
</evidence>
<evidence type="ECO:0000313" key="1">
    <source>
        <dbReference type="EMBL" id="KAI3774229.1"/>
    </source>
</evidence>
<reference evidence="1 2" key="2">
    <citation type="journal article" date="2022" name="Mol. Ecol. Resour.">
        <title>The genomes of chicory, endive, great burdock and yacon provide insights into Asteraceae paleo-polyploidization history and plant inulin production.</title>
        <authorList>
            <person name="Fan W."/>
            <person name="Wang S."/>
            <person name="Wang H."/>
            <person name="Wang A."/>
            <person name="Jiang F."/>
            <person name="Liu H."/>
            <person name="Zhao H."/>
            <person name="Xu D."/>
            <person name="Zhang Y."/>
        </authorList>
    </citation>
    <scope>NUCLEOTIDE SEQUENCE [LARGE SCALE GENOMIC DNA]</scope>
    <source>
        <strain evidence="2">cv. Yunnan</strain>
        <tissue evidence="1">Leaves</tissue>
    </source>
</reference>
<dbReference type="EMBL" id="CM042033">
    <property type="protein sequence ID" value="KAI3774229.1"/>
    <property type="molecule type" value="Genomic_DNA"/>
</dbReference>
<organism evidence="1 2">
    <name type="scientific">Smallanthus sonchifolius</name>
    <dbReference type="NCBI Taxonomy" id="185202"/>
    <lineage>
        <taxon>Eukaryota</taxon>
        <taxon>Viridiplantae</taxon>
        <taxon>Streptophyta</taxon>
        <taxon>Embryophyta</taxon>
        <taxon>Tracheophyta</taxon>
        <taxon>Spermatophyta</taxon>
        <taxon>Magnoliopsida</taxon>
        <taxon>eudicotyledons</taxon>
        <taxon>Gunneridae</taxon>
        <taxon>Pentapetalae</taxon>
        <taxon>asterids</taxon>
        <taxon>campanulids</taxon>
        <taxon>Asterales</taxon>
        <taxon>Asteraceae</taxon>
        <taxon>Asteroideae</taxon>
        <taxon>Heliantheae alliance</taxon>
        <taxon>Millerieae</taxon>
        <taxon>Smallanthus</taxon>
    </lineage>
</organism>
<dbReference type="Proteomes" id="UP001056120">
    <property type="component" value="Linkage Group LG16"/>
</dbReference>
<name>A0ACB9FSV8_9ASTR</name>
<gene>
    <name evidence="1" type="ORF">L1987_48776</name>
</gene>
<protein>
    <submittedName>
        <fullName evidence="1">Uncharacterized protein</fullName>
    </submittedName>
</protein>
<accession>A0ACB9FSV8</accession>
<keyword evidence="2" id="KW-1185">Reference proteome</keyword>
<proteinExistence type="predicted"/>
<comment type="caution">
    <text evidence="1">The sequence shown here is derived from an EMBL/GenBank/DDBJ whole genome shotgun (WGS) entry which is preliminary data.</text>
</comment>
<sequence>MCISVFLWQAHPLYPFLLLFNRDEYHDRDVTAGGTWLASSREGKVAFVTNVREVKSTSAAKSRGDLPVRFLQSNKDPVEFAEEIVNEADQYNGFNLIIADVLSMSMVYVTNRLKGDGCYMTTVAPGVHVLSNASLDTPWPKAQRLEHGFKDLLDEYGVGEIPINEMANKLMGNTVKDDISMLPQIYTPEFEYQLSSVFVNIVSTERPYGTRSTSALTVKVNGEVFFYEKHLENDLWKEQTETYTIEKNDKMFLIASALIRQKCPQRRCCLERSGNPELFAEFWAELCVFWASRDNRLVQAFFEAGYARFKLV</sequence>